<organism evidence="2 3">
    <name type="scientific">Pendulispora rubella</name>
    <dbReference type="NCBI Taxonomy" id="2741070"/>
    <lineage>
        <taxon>Bacteria</taxon>
        <taxon>Pseudomonadati</taxon>
        <taxon>Myxococcota</taxon>
        <taxon>Myxococcia</taxon>
        <taxon>Myxococcales</taxon>
        <taxon>Sorangiineae</taxon>
        <taxon>Pendulisporaceae</taxon>
        <taxon>Pendulispora</taxon>
    </lineage>
</organism>
<feature type="chain" id="PRO_5046567521" description="Outer membrane protein beta-barrel domain-containing protein" evidence="1">
    <location>
        <begin position="22"/>
        <end position="207"/>
    </location>
</feature>
<evidence type="ECO:0008006" key="4">
    <source>
        <dbReference type="Google" id="ProtNLM"/>
    </source>
</evidence>
<dbReference type="SUPFAM" id="SSF56925">
    <property type="entry name" value="OMPA-like"/>
    <property type="match status" value="1"/>
</dbReference>
<evidence type="ECO:0000313" key="3">
    <source>
        <dbReference type="Proteomes" id="UP001374803"/>
    </source>
</evidence>
<dbReference type="RefSeq" id="WP_394833922.1">
    <property type="nucleotide sequence ID" value="NZ_CP089929.1"/>
</dbReference>
<feature type="signal peptide" evidence="1">
    <location>
        <begin position="1"/>
        <end position="21"/>
    </location>
</feature>
<protein>
    <recommendedName>
        <fullName evidence="4">Outer membrane protein beta-barrel domain-containing protein</fullName>
    </recommendedName>
</protein>
<proteinExistence type="predicted"/>
<sequence>MRLLGVVLAITLVLTPTTGFAEAPREPDAAPPPLPHHKGVVLDASLGAHGFTGEFGGVAPPGFWLHAQLGYEFSRALMLFGEGDLYFTSTSRNQDETKARAFPIFGFGLGPRFTAHVTDRVGLYLQGSAGLSKADIATNALKILGFGDAEKLGLYFGGRVGIEYYQIDRHLAFGLSFGLRDATNFKKALGSDLPLLWDAGVALRYTF</sequence>
<reference evidence="2" key="1">
    <citation type="submission" date="2021-12" db="EMBL/GenBank/DDBJ databases">
        <title>Discovery of the Pendulisporaceae a myxobacterial family with distinct sporulation behavior and unique specialized metabolism.</title>
        <authorList>
            <person name="Garcia R."/>
            <person name="Popoff A."/>
            <person name="Bader C.D."/>
            <person name="Loehr J."/>
            <person name="Walesch S."/>
            <person name="Walt C."/>
            <person name="Boldt J."/>
            <person name="Bunk B."/>
            <person name="Haeckl F.J.F.P.J."/>
            <person name="Gunesch A.P."/>
            <person name="Birkelbach J."/>
            <person name="Nuebel U."/>
            <person name="Pietschmann T."/>
            <person name="Bach T."/>
            <person name="Mueller R."/>
        </authorList>
    </citation>
    <scope>NUCLEOTIDE SEQUENCE</scope>
    <source>
        <strain evidence="2">MSr11367</strain>
    </source>
</reference>
<keyword evidence="1" id="KW-0732">Signal</keyword>
<name>A0ABZ2L017_9BACT</name>
<accession>A0ABZ2L017</accession>
<dbReference type="EMBL" id="CP089983">
    <property type="protein sequence ID" value="WXB04284.1"/>
    <property type="molecule type" value="Genomic_DNA"/>
</dbReference>
<keyword evidence="3" id="KW-1185">Reference proteome</keyword>
<evidence type="ECO:0000313" key="2">
    <source>
        <dbReference type="EMBL" id="WXB04284.1"/>
    </source>
</evidence>
<dbReference type="Proteomes" id="UP001374803">
    <property type="component" value="Chromosome"/>
</dbReference>
<gene>
    <name evidence="2" type="ORF">LVJ94_46200</name>
</gene>
<dbReference type="InterPro" id="IPR011250">
    <property type="entry name" value="OMP/PagP_B-barrel"/>
</dbReference>
<evidence type="ECO:0000256" key="1">
    <source>
        <dbReference type="SAM" id="SignalP"/>
    </source>
</evidence>